<keyword evidence="6 8" id="KW-0496">Mitochondrion</keyword>
<evidence type="ECO:0000256" key="5">
    <source>
        <dbReference type="ARBA" id="ARBA00022989"/>
    </source>
</evidence>
<evidence type="ECO:0000256" key="2">
    <source>
        <dbReference type="ARBA" id="ARBA00006771"/>
    </source>
</evidence>
<sequence>MAFKFIWFSTRAAAFGGAVYYTSNAGLWGDSSSTEKLFTEMYQFVAPYAKEVPIEVPEIPKISNVSRIGKQYWNKGVIVTTDFLMELPSNTVTWANSASQYVLDQMNSVDNKSQ</sequence>
<dbReference type="InterPro" id="IPR026769">
    <property type="entry name" value="Mic13"/>
</dbReference>
<dbReference type="GO" id="GO:0061617">
    <property type="term" value="C:MICOS complex"/>
    <property type="evidence" value="ECO:0007669"/>
    <property type="project" value="UniProtKB-UniRule"/>
</dbReference>
<comment type="similarity">
    <text evidence="2 8">Belongs to the MICOS complex subunit Mic13 family.</text>
</comment>
<accession>A0A1B6CSR8</accession>
<evidence type="ECO:0000313" key="9">
    <source>
        <dbReference type="EMBL" id="JAS16589.1"/>
    </source>
</evidence>
<dbReference type="GO" id="GO:0044284">
    <property type="term" value="C:mitochondrial crista junction"/>
    <property type="evidence" value="ECO:0007669"/>
    <property type="project" value="TreeGrafter"/>
</dbReference>
<proteinExistence type="inferred from homology"/>
<keyword evidence="4 8" id="KW-0999">Mitochondrion inner membrane</keyword>
<comment type="subunit">
    <text evidence="8">Component of the mitochondrial contact site and cristae organizing system (MICOS) complex.</text>
</comment>
<comment type="subcellular location">
    <subcellularLocation>
        <location evidence="1 8">Mitochondrion inner membrane</location>
        <topology evidence="1 8">Single-pass membrane protein</topology>
    </subcellularLocation>
</comment>
<comment type="function">
    <text evidence="8">Component of the MICOS complex, a large protein complex of the mitochondrial inner membrane that plays crucial roles in the maintenance of crista junctions, inner membrane architecture, and formation of contact sites to the outer membrane.</text>
</comment>
<keyword evidence="5" id="KW-1133">Transmembrane helix</keyword>
<dbReference type="GO" id="GO:0042407">
    <property type="term" value="P:cristae formation"/>
    <property type="evidence" value="ECO:0007669"/>
    <property type="project" value="TreeGrafter"/>
</dbReference>
<protein>
    <recommendedName>
        <fullName evidence="8">MICOS complex subunit MIC13</fullName>
    </recommendedName>
</protein>
<dbReference type="Pfam" id="PF15884">
    <property type="entry name" value="QIL1"/>
    <property type="match status" value="1"/>
</dbReference>
<keyword evidence="3" id="KW-0812">Transmembrane</keyword>
<dbReference type="PANTHER" id="PTHR31816:SF3">
    <property type="entry name" value="MICOS COMPLEX SUBUNIT MIC13"/>
    <property type="match status" value="1"/>
</dbReference>
<keyword evidence="7" id="KW-0472">Membrane</keyword>
<gene>
    <name evidence="9" type="ORF">g.36167</name>
</gene>
<name>A0A1B6CSR8_9HEMI</name>
<evidence type="ECO:0000256" key="7">
    <source>
        <dbReference type="ARBA" id="ARBA00023136"/>
    </source>
</evidence>
<dbReference type="AlphaFoldDB" id="A0A1B6CSR8"/>
<evidence type="ECO:0000256" key="1">
    <source>
        <dbReference type="ARBA" id="ARBA00004434"/>
    </source>
</evidence>
<evidence type="ECO:0000256" key="6">
    <source>
        <dbReference type="ARBA" id="ARBA00023128"/>
    </source>
</evidence>
<evidence type="ECO:0000256" key="3">
    <source>
        <dbReference type="ARBA" id="ARBA00022692"/>
    </source>
</evidence>
<reference evidence="9" key="1">
    <citation type="submission" date="2015-12" db="EMBL/GenBank/DDBJ databases">
        <title>De novo transcriptome assembly of four potential Pierce s Disease insect vectors from Arizona vineyards.</title>
        <authorList>
            <person name="Tassone E.E."/>
        </authorList>
    </citation>
    <scope>NUCLEOTIDE SEQUENCE</scope>
</reference>
<organism evidence="9">
    <name type="scientific">Clastoptera arizonana</name>
    <name type="common">Arizona spittle bug</name>
    <dbReference type="NCBI Taxonomy" id="38151"/>
    <lineage>
        <taxon>Eukaryota</taxon>
        <taxon>Metazoa</taxon>
        <taxon>Ecdysozoa</taxon>
        <taxon>Arthropoda</taxon>
        <taxon>Hexapoda</taxon>
        <taxon>Insecta</taxon>
        <taxon>Pterygota</taxon>
        <taxon>Neoptera</taxon>
        <taxon>Paraneoptera</taxon>
        <taxon>Hemiptera</taxon>
        <taxon>Auchenorrhyncha</taxon>
        <taxon>Cercopoidea</taxon>
        <taxon>Clastopteridae</taxon>
        <taxon>Clastoptera</taxon>
    </lineage>
</organism>
<dbReference type="EMBL" id="GEDC01020709">
    <property type="protein sequence ID" value="JAS16589.1"/>
    <property type="molecule type" value="Transcribed_RNA"/>
</dbReference>
<evidence type="ECO:0000256" key="8">
    <source>
        <dbReference type="RuleBase" id="RU363009"/>
    </source>
</evidence>
<dbReference type="PANTHER" id="PTHR31816">
    <property type="entry name" value="MICOS COMPLEX SUBUNIT MIC13"/>
    <property type="match status" value="1"/>
</dbReference>
<evidence type="ECO:0000256" key="4">
    <source>
        <dbReference type="ARBA" id="ARBA00022792"/>
    </source>
</evidence>